<evidence type="ECO:0000313" key="2">
    <source>
        <dbReference type="EMBL" id="MBK1895889.1"/>
    </source>
</evidence>
<dbReference type="EMBL" id="JAENHK010000008">
    <property type="protein sequence ID" value="MBK1895889.1"/>
    <property type="molecule type" value="Genomic_DNA"/>
</dbReference>
<dbReference type="RefSeq" id="WP_200245194.1">
    <property type="nucleotide sequence ID" value="NZ_JAENHK010000008.1"/>
</dbReference>
<keyword evidence="3" id="KW-1185">Reference proteome</keyword>
<reference evidence="3" key="1">
    <citation type="submission" date="2021-01" db="EMBL/GenBank/DDBJ databases">
        <title>Genome public.</title>
        <authorList>
            <person name="Liu C."/>
            <person name="Sun Q."/>
        </authorList>
    </citation>
    <scope>NUCLEOTIDE SEQUENCE [LARGE SCALE GENOMIC DNA]</scope>
    <source>
        <strain evidence="3">YIM B02567</strain>
    </source>
</reference>
<keyword evidence="1" id="KW-0732">Signal</keyword>
<protein>
    <submittedName>
        <fullName evidence="2">Uncharacterized protein</fullName>
    </submittedName>
</protein>
<feature type="chain" id="PRO_5047446751" evidence="1">
    <location>
        <begin position="19"/>
        <end position="146"/>
    </location>
</feature>
<organism evidence="2 3">
    <name type="scientific">Chryseobacterium paridis</name>
    <dbReference type="NCBI Taxonomy" id="2800328"/>
    <lineage>
        <taxon>Bacteria</taxon>
        <taxon>Pseudomonadati</taxon>
        <taxon>Bacteroidota</taxon>
        <taxon>Flavobacteriia</taxon>
        <taxon>Flavobacteriales</taxon>
        <taxon>Weeksellaceae</taxon>
        <taxon>Chryseobacterium group</taxon>
        <taxon>Chryseobacterium</taxon>
    </lineage>
</organism>
<accession>A0ABS1FU09</accession>
<gene>
    <name evidence="2" type="ORF">JHL15_09020</name>
</gene>
<comment type="caution">
    <text evidence="2">The sequence shown here is derived from an EMBL/GenBank/DDBJ whole genome shotgun (WGS) entry which is preliminary data.</text>
</comment>
<dbReference type="Proteomes" id="UP000628669">
    <property type="component" value="Unassembled WGS sequence"/>
</dbReference>
<sequence>MKKILYSFLLVSSAFLFGQKNPATKFVVANDIVGTADMFNNKKDFVQSMHVYKTPANLPQNLKKFGYIAENGFAEIIIKKGYENLDRITVAQLNEQSNLPKETPIIIDGYEFNNPDTKIYADILAKSEVKDYNGKKSLFISTSKKY</sequence>
<name>A0ABS1FU09_9FLAO</name>
<feature type="signal peptide" evidence="1">
    <location>
        <begin position="1"/>
        <end position="18"/>
    </location>
</feature>
<evidence type="ECO:0000256" key="1">
    <source>
        <dbReference type="SAM" id="SignalP"/>
    </source>
</evidence>
<proteinExistence type="predicted"/>
<evidence type="ECO:0000313" key="3">
    <source>
        <dbReference type="Proteomes" id="UP000628669"/>
    </source>
</evidence>